<dbReference type="Pfam" id="PF00004">
    <property type="entry name" value="AAA"/>
    <property type="match status" value="2"/>
</dbReference>
<dbReference type="RefSeq" id="WP_273620528.1">
    <property type="nucleotide sequence ID" value="NZ_CP117420.1"/>
</dbReference>
<geneLocation type="plasmid" evidence="5 6">
    <name>unnamed3</name>
</geneLocation>
<dbReference type="InterPro" id="IPR003959">
    <property type="entry name" value="ATPase_AAA_core"/>
</dbReference>
<gene>
    <name evidence="5" type="ORF">PQ457_22070</name>
</gene>
<evidence type="ECO:0000313" key="6">
    <source>
        <dbReference type="Proteomes" id="UP001218231"/>
    </source>
</evidence>
<name>A0ABY7U642_9SPHN</name>
<dbReference type="CDD" id="cd19481">
    <property type="entry name" value="RecA-like_protease"/>
    <property type="match status" value="1"/>
</dbReference>
<evidence type="ECO:0000256" key="3">
    <source>
        <dbReference type="ARBA" id="ARBA00022840"/>
    </source>
</evidence>
<dbReference type="SMART" id="SM00382">
    <property type="entry name" value="AAA"/>
    <property type="match status" value="2"/>
</dbReference>
<reference evidence="5 6" key="1">
    <citation type="submission" date="2023-02" db="EMBL/GenBank/DDBJ databases">
        <title>Genome sequence of Novosphingobium humi KACC 19094.</title>
        <authorList>
            <person name="Kim S."/>
            <person name="Heo J."/>
            <person name="Kwon S.-W."/>
        </authorList>
    </citation>
    <scope>NUCLEOTIDE SEQUENCE [LARGE SCALE GENOMIC DNA]</scope>
    <source>
        <strain evidence="5 6">KACC 19094</strain>
        <plasmid evidence="5 6">unnamed3</plasmid>
    </source>
</reference>
<dbReference type="InterPro" id="IPR003593">
    <property type="entry name" value="AAA+_ATPase"/>
</dbReference>
<comment type="similarity">
    <text evidence="1">Belongs to the AAA ATPase family.</text>
</comment>
<feature type="domain" description="AAA+ ATPase" evidence="4">
    <location>
        <begin position="216"/>
        <end position="343"/>
    </location>
</feature>
<dbReference type="InterPro" id="IPR050221">
    <property type="entry name" value="26S_Proteasome_ATPase"/>
</dbReference>
<proteinExistence type="inferred from homology"/>
<evidence type="ECO:0000256" key="1">
    <source>
        <dbReference type="ARBA" id="ARBA00006914"/>
    </source>
</evidence>
<keyword evidence="5" id="KW-0614">Plasmid</keyword>
<protein>
    <submittedName>
        <fullName evidence="5">ATP-binding protein</fullName>
    </submittedName>
</protein>
<dbReference type="GO" id="GO:0005524">
    <property type="term" value="F:ATP binding"/>
    <property type="evidence" value="ECO:0007669"/>
    <property type="project" value="UniProtKB-KW"/>
</dbReference>
<keyword evidence="2" id="KW-0547">Nucleotide-binding</keyword>
<dbReference type="EMBL" id="CP117420">
    <property type="protein sequence ID" value="WCT80261.1"/>
    <property type="molecule type" value="Genomic_DNA"/>
</dbReference>
<evidence type="ECO:0000256" key="2">
    <source>
        <dbReference type="ARBA" id="ARBA00022741"/>
    </source>
</evidence>
<evidence type="ECO:0000259" key="4">
    <source>
        <dbReference type="SMART" id="SM00382"/>
    </source>
</evidence>
<dbReference type="Gene3D" id="3.40.50.300">
    <property type="entry name" value="P-loop containing nucleotide triphosphate hydrolases"/>
    <property type="match status" value="2"/>
</dbReference>
<accession>A0ABY7U642</accession>
<organism evidence="5 6">
    <name type="scientific">Novosphingobium humi</name>
    <dbReference type="NCBI Taxonomy" id="2282397"/>
    <lineage>
        <taxon>Bacteria</taxon>
        <taxon>Pseudomonadati</taxon>
        <taxon>Pseudomonadota</taxon>
        <taxon>Alphaproteobacteria</taxon>
        <taxon>Sphingomonadales</taxon>
        <taxon>Sphingomonadaceae</taxon>
        <taxon>Novosphingobium</taxon>
    </lineage>
</organism>
<dbReference type="PANTHER" id="PTHR23073">
    <property type="entry name" value="26S PROTEASOME REGULATORY SUBUNIT"/>
    <property type="match status" value="1"/>
</dbReference>
<feature type="domain" description="AAA+ ATPase" evidence="4">
    <location>
        <begin position="446"/>
        <end position="575"/>
    </location>
</feature>
<keyword evidence="3 5" id="KW-0067">ATP-binding</keyword>
<sequence length="650" mass="72470">MCAKERSHLAHAAANIIRAMTVHEVEQHGEDLLKHINKQIPLRAYKVDTKPSPATMRAVATQLARKPLAPTDLDIVIGWVAEMFAFDKAELDILITVARWGKFETWRELVRRSSHRCSNITPSAISLLSKIPISVVEEKLMEGSRLLGTKLLRDDHDGEFALGKLLKRMLRLNFQSRDQLDRWLMPDAEKSSLEWEDFEHLGVMRDLAEKVTRSKEPISILLYGAPGTGKTEFARALAQQVEAGAVFAGLVDEDGGEPERAERLSHLMLLRALCRSRKDRLIVVDEADDVLLMHERKNFSKQWLNRLVENPEVPTIWIVNQHRDLDPALLRRMSLVLGFEQPRQPVRERIALRAATQHGIALAAEELREVAALKTSAAVVSSGLRTAKLAQGGALEAQMAIHGVMRAMGQSRQPDYAPAAVYDPGLSRADTDLERLATRLVNAPDKGWTLLLSGPSGTGKSAFARHLALRMGVDVEERRCSDLISPYVGETESNIAEAFAQATERGAMLLIDEVDSFLHAREEGQRSWEISKVNEMLVQMDHLRVPFVATTNLADKLDPATQRRFTLRVAFQAMSGEQARSLFRAHFAQDWPTHYPAHEGQTPGDFAVVANRARLLGESEAGVLLRWLREEVEARGGAQRGAMGFCVPVG</sequence>
<evidence type="ECO:0000313" key="5">
    <source>
        <dbReference type="EMBL" id="WCT80261.1"/>
    </source>
</evidence>
<dbReference type="SUPFAM" id="SSF52540">
    <property type="entry name" value="P-loop containing nucleoside triphosphate hydrolases"/>
    <property type="match status" value="2"/>
</dbReference>
<dbReference type="Proteomes" id="UP001218231">
    <property type="component" value="Plasmid unnamed3"/>
</dbReference>
<dbReference type="InterPro" id="IPR027417">
    <property type="entry name" value="P-loop_NTPase"/>
</dbReference>
<keyword evidence="6" id="KW-1185">Reference proteome</keyword>